<keyword evidence="3" id="KW-1185">Reference proteome</keyword>
<dbReference type="RefSeq" id="WP_105684543.1">
    <property type="nucleotide sequence ID" value="NZ_JBBGZD010000006.1"/>
</dbReference>
<evidence type="ECO:0000313" key="2">
    <source>
        <dbReference type="EMBL" id="PRB87644.1"/>
    </source>
</evidence>
<evidence type="ECO:0000313" key="1">
    <source>
        <dbReference type="EMBL" id="PRB80795.1"/>
    </source>
</evidence>
<dbReference type="Proteomes" id="UP000238534">
    <property type="component" value="Unassembled WGS sequence"/>
</dbReference>
<sequence>MKSTDIEKSGIEGSWKILEGNKDDLNIQFNFSNQHIIGKLEGNTFLFEKPNIFDQRFPSWLYVKTNLESNKITP</sequence>
<dbReference type="Proteomes" id="UP000238325">
    <property type="component" value="Unassembled WGS sequence"/>
</dbReference>
<dbReference type="EMBL" id="PCPH01000008">
    <property type="protein sequence ID" value="PRB87644.1"/>
    <property type="molecule type" value="Genomic_DNA"/>
</dbReference>
<dbReference type="OrthoDB" id="1452691at2"/>
<evidence type="ECO:0000313" key="4">
    <source>
        <dbReference type="Proteomes" id="UP000238534"/>
    </source>
</evidence>
<dbReference type="AlphaFoldDB" id="A0A2S9CJT6"/>
<dbReference type="EMBL" id="PCPP01000006">
    <property type="protein sequence ID" value="PRB80795.1"/>
    <property type="molecule type" value="Genomic_DNA"/>
</dbReference>
<organism evidence="1 4">
    <name type="scientific">Chryseobacterium culicis</name>
    <dbReference type="NCBI Taxonomy" id="680127"/>
    <lineage>
        <taxon>Bacteria</taxon>
        <taxon>Pseudomonadati</taxon>
        <taxon>Bacteroidota</taxon>
        <taxon>Flavobacteriia</taxon>
        <taxon>Flavobacteriales</taxon>
        <taxon>Weeksellaceae</taxon>
        <taxon>Chryseobacterium group</taxon>
        <taxon>Chryseobacterium</taxon>
    </lineage>
</organism>
<accession>A0A2S9CJT6</accession>
<name>A0A2S9CJT6_CHRCI</name>
<reference evidence="3 4" key="1">
    <citation type="submission" date="2017-09" db="EMBL/GenBank/DDBJ databases">
        <title>Genomic, metabolic, and phenotypic characteristics of bacterial isolates from the natural microbiome of the model nematode Caenorhabditis elegans.</title>
        <authorList>
            <person name="Zimmermann J."/>
            <person name="Obeng N."/>
            <person name="Yang W."/>
            <person name="Obeng O."/>
            <person name="Kissoyan K."/>
            <person name="Pees B."/>
            <person name="Dirksen P."/>
            <person name="Hoppner M."/>
            <person name="Franke A."/>
            <person name="Rosenstiel P."/>
            <person name="Leippe M."/>
            <person name="Dierking K."/>
            <person name="Kaleta C."/>
            <person name="Schulenburg H."/>
        </authorList>
    </citation>
    <scope>NUCLEOTIDE SEQUENCE [LARGE SCALE GENOMIC DNA]</scope>
    <source>
        <strain evidence="1 4">MYb25</strain>
        <strain evidence="2 3">MYb44</strain>
    </source>
</reference>
<evidence type="ECO:0000313" key="3">
    <source>
        <dbReference type="Proteomes" id="UP000238325"/>
    </source>
</evidence>
<proteinExistence type="predicted"/>
<gene>
    <name evidence="1" type="ORF">CQ022_21610</name>
    <name evidence="2" type="ORF">CQ033_21615</name>
</gene>
<protein>
    <submittedName>
        <fullName evidence="1">Uncharacterized protein</fullName>
    </submittedName>
</protein>
<comment type="caution">
    <text evidence="1">The sequence shown here is derived from an EMBL/GenBank/DDBJ whole genome shotgun (WGS) entry which is preliminary data.</text>
</comment>